<keyword evidence="2" id="KW-1185">Reference proteome</keyword>
<proteinExistence type="predicted"/>
<organism evidence="1 2">
    <name type="scientific">Thioflexithrix psekupsensis</name>
    <dbReference type="NCBI Taxonomy" id="1570016"/>
    <lineage>
        <taxon>Bacteria</taxon>
        <taxon>Pseudomonadati</taxon>
        <taxon>Pseudomonadota</taxon>
        <taxon>Gammaproteobacteria</taxon>
        <taxon>Thiotrichales</taxon>
        <taxon>Thioflexithrix</taxon>
    </lineage>
</organism>
<comment type="caution">
    <text evidence="1">The sequence shown here is derived from an EMBL/GenBank/DDBJ whole genome shotgun (WGS) entry which is preliminary data.</text>
</comment>
<sequence length="115" mass="13794">MTMNIQDLMKFSRYDDGKNRSKQPIPVRLPEDILRNIEDITATTEKKNRSDVIIALLCFALERYKEAEDAKMEEIFVMMRQIVELYKDIAKHDELEIRRNLERLNHLILEKYVTH</sequence>
<dbReference type="AlphaFoldDB" id="A0A251X9Y5"/>
<dbReference type="EMBL" id="MSLT01000012">
    <property type="protein sequence ID" value="OUD14604.1"/>
    <property type="molecule type" value="Genomic_DNA"/>
</dbReference>
<accession>A0A251X9Y5</accession>
<dbReference type="Proteomes" id="UP000194798">
    <property type="component" value="Unassembled WGS sequence"/>
</dbReference>
<protein>
    <submittedName>
        <fullName evidence="1">Uncharacterized protein</fullName>
    </submittedName>
</protein>
<dbReference type="RefSeq" id="WP_086488382.1">
    <property type="nucleotide sequence ID" value="NZ_MSLT01000012.1"/>
</dbReference>
<name>A0A251X9Y5_9GAMM</name>
<reference evidence="1 2" key="1">
    <citation type="submission" date="2016-12" db="EMBL/GenBank/DDBJ databases">
        <title>Thioflexothrix psekupsii D3 genome sequencing and assembly.</title>
        <authorList>
            <person name="Fomenkov A."/>
            <person name="Vincze T."/>
            <person name="Grabovich M."/>
            <person name="Anton B.P."/>
            <person name="Dubinina G."/>
            <person name="Orlova M."/>
            <person name="Belousova E."/>
            <person name="Roberts R.J."/>
        </authorList>
    </citation>
    <scope>NUCLEOTIDE SEQUENCE [LARGE SCALE GENOMIC DNA]</scope>
    <source>
        <strain evidence="1">D3</strain>
    </source>
</reference>
<evidence type="ECO:0000313" key="1">
    <source>
        <dbReference type="EMBL" id="OUD14604.1"/>
    </source>
</evidence>
<evidence type="ECO:0000313" key="2">
    <source>
        <dbReference type="Proteomes" id="UP000194798"/>
    </source>
</evidence>
<gene>
    <name evidence="1" type="ORF">TPSD3_09990</name>
</gene>